<feature type="compositionally biased region" description="Low complexity" evidence="1">
    <location>
        <begin position="957"/>
        <end position="983"/>
    </location>
</feature>
<feature type="region of interest" description="Disordered" evidence="1">
    <location>
        <begin position="734"/>
        <end position="793"/>
    </location>
</feature>
<feature type="compositionally biased region" description="Acidic residues" evidence="1">
    <location>
        <begin position="1086"/>
        <end position="1101"/>
    </location>
</feature>
<feature type="compositionally biased region" description="Basic residues" evidence="1">
    <location>
        <begin position="1026"/>
        <end position="1036"/>
    </location>
</feature>
<dbReference type="InParanoid" id="A8NCC9"/>
<feature type="region of interest" description="Disordered" evidence="1">
    <location>
        <begin position="941"/>
        <end position="1490"/>
    </location>
</feature>
<feature type="compositionally biased region" description="Acidic residues" evidence="1">
    <location>
        <begin position="1121"/>
        <end position="1131"/>
    </location>
</feature>
<feature type="compositionally biased region" description="Polar residues" evidence="1">
    <location>
        <begin position="1342"/>
        <end position="1351"/>
    </location>
</feature>
<name>A8NCC9_COPC7</name>
<feature type="compositionally biased region" description="Low complexity" evidence="1">
    <location>
        <begin position="1015"/>
        <end position="1025"/>
    </location>
</feature>
<evidence type="ECO:0000313" key="2">
    <source>
        <dbReference type="EMBL" id="EAU89222.2"/>
    </source>
</evidence>
<feature type="compositionally biased region" description="Basic residues" evidence="1">
    <location>
        <begin position="1068"/>
        <end position="1078"/>
    </location>
</feature>
<feature type="compositionally biased region" description="Acidic residues" evidence="1">
    <location>
        <begin position="780"/>
        <end position="790"/>
    </location>
</feature>
<feature type="compositionally biased region" description="Low complexity" evidence="1">
    <location>
        <begin position="1225"/>
        <end position="1245"/>
    </location>
</feature>
<dbReference type="OrthoDB" id="3064135at2759"/>
<feature type="compositionally biased region" description="Low complexity" evidence="1">
    <location>
        <begin position="103"/>
        <end position="115"/>
    </location>
</feature>
<gene>
    <name evidence="2" type="ORF">CC1G_03487</name>
</gene>
<dbReference type="OMA" id="HARMNTA"/>
<feature type="region of interest" description="Disordered" evidence="1">
    <location>
        <begin position="471"/>
        <end position="490"/>
    </location>
</feature>
<protein>
    <submittedName>
        <fullName evidence="2">Uncharacterized protein</fullName>
    </submittedName>
</protein>
<dbReference type="EMBL" id="AACS02000009">
    <property type="protein sequence ID" value="EAU89222.2"/>
    <property type="molecule type" value="Genomic_DNA"/>
</dbReference>
<feature type="region of interest" description="Disordered" evidence="1">
    <location>
        <begin position="268"/>
        <end position="360"/>
    </location>
</feature>
<comment type="caution">
    <text evidence="2">The sequence shown here is derived from an EMBL/GenBank/DDBJ whole genome shotgun (WGS) entry which is preliminary data.</text>
</comment>
<dbReference type="VEuPathDB" id="FungiDB:CC1G_03487"/>
<feature type="compositionally biased region" description="Polar residues" evidence="1">
    <location>
        <begin position="143"/>
        <end position="176"/>
    </location>
</feature>
<dbReference type="RefSeq" id="XP_001832473.2">
    <property type="nucleotide sequence ID" value="XM_001832421.2"/>
</dbReference>
<sequence length="1490" mass="161657">MAYWNDQDQRGPASAHERASQMPILRATSPPSQADKQDSEETASAMDTSSFLRGSQVGGAGPYALRRNITLTSKSPETVRKSRTRRLDQSRESGHAESEEDTLLMTPTAPRPATRRPLAVNDGVFLSSSSNAVPQAPKKRSSRPTQTKTTKIVASLVGSSHTNVHLSNQPSGTSVGNHEPSLPPSQGSSLGPPPPLTIFQRSQIYSRPADNPPNGYVTKENDSICLPPPAHSTSSTRVDVASKPYHLSSAGHLGSYGLQTPPQYRPLPKVNHPPRPPSAGPASVLEGDSFAPVHSPPRKENPAWSTAQLSDALFPTPSPLVQTQLQKKKVPTFHRQRSVPLPSEQSHLGDNTNRATSVPPAGCDDEASAAHHRDLVAKLKSIPRTPDSTKGAGSTVPTNPQLAGTSRLTLTPIHEDLGPGEGDLHDRNEEERDEKRTQQLDGELGGETFENEAQMEGWNEQAVAWDNQMDMEHEGQRPHAISPPGQDLTALDGQNQALRQSMPGTMGRPTGNQARIMQQGFDRIEEQFASLAAELGYPVNRVKNVWTQRFRMLTTKPRGGNGVNHYNLYGQLWGNPDKKQREINRALEHRATLTEKEKTGLEKEPTRSECYSVYRLHHQEELWKEILQLEVAELECKERETVTLQTRKINFESTKASLCNLMDNASRLHEFEAVLILSGSHHSDKNLVYVYETAGAQGFVEDRLRTTPSNLGIRLQVHASDALEKKKPFTLFDDELKKPDDTFNPEGEQSGMGGIASSKGVAATGKGGKPGKPSKRKTEEEEEDDDDDVDTSSKSISDEVFAQMGSKELHAVIKDHLSSEICKLPEFAREKPWKVLHWRRLPTYLAKRGLTLTKWNPRAKVPVNTDQTGKGIREAGAECSRFLANDVRHGRGLKPVKSNSADIRTSVLPVIVFRPPRIASRPAARGTRVFLDGSVDQLGPCSLDSDDYIGPPRTAITTPKTSVAAASATAKPKPAKGKPPTSSEVPKEKAAARKGTKRAKSDKAPAKKKSNTKQKGASKAASSSKHTAKMPAKRKQVGGGGDAADGSSSSVESTDSEDTESGIDLPRRTTRNGGRRYKSNLFVSTSDDESSASDSDDDDYEASVGGVVKATTRKDHVSDGSDVDEQDDEDQVLVQAEEGRAGMGGMGPAQIAPQTQSSLALKTTLTAPSTGPKPSPIVTPSPSTLADGLRPCAVTSVPCAPPKRPAEGRPEGETNAKKPRGGTNVAPAVQVLPPVPPSQDDSSPQGSRTGASDAPPLPSHPPRDLNSSNSFPSGPWGSSASFPESGEGRPFKGTTTVSQGQLPPGPPPLPHPSHLSQVSQHSHHPVRVPHHHRHPHQAAYSLPNQNGQLSLPQPPPHVYSDWGPPQQQQRNQEAWLQASYGQHWDGSQPYPPPQDTYSDAQWHYNGTQAPANAASTQRPTMQEYVDTRYPPSYTPNNYPPSYQSEFGHQPAPYNPQCYDQFNSGYSRQSETTYMSTRPHGQHPPSGVQGR</sequence>
<feature type="compositionally biased region" description="Basic residues" evidence="1">
    <location>
        <begin position="326"/>
        <end position="337"/>
    </location>
</feature>
<feature type="compositionally biased region" description="Low complexity" evidence="1">
    <location>
        <begin position="1044"/>
        <end position="1053"/>
    </location>
</feature>
<feature type="region of interest" description="Disordered" evidence="1">
    <location>
        <begin position="381"/>
        <end position="444"/>
    </location>
</feature>
<proteinExistence type="predicted"/>
<feature type="compositionally biased region" description="Basic residues" evidence="1">
    <location>
        <begin position="1321"/>
        <end position="1336"/>
    </location>
</feature>
<feature type="region of interest" description="Disordered" evidence="1">
    <location>
        <begin position="128"/>
        <end position="220"/>
    </location>
</feature>
<feature type="compositionally biased region" description="Polar residues" evidence="1">
    <location>
        <begin position="386"/>
        <end position="409"/>
    </location>
</feature>
<feature type="compositionally biased region" description="Polar residues" evidence="1">
    <location>
        <begin position="343"/>
        <end position="356"/>
    </location>
</feature>
<feature type="compositionally biased region" description="Polar residues" evidence="1">
    <location>
        <begin position="1365"/>
        <end position="1374"/>
    </location>
</feature>
<dbReference type="HOGENOM" id="CLU_249191_0_0_1"/>
<feature type="compositionally biased region" description="Basic and acidic residues" evidence="1">
    <location>
        <begin position="77"/>
        <end position="97"/>
    </location>
</feature>
<dbReference type="KEGG" id="cci:CC1G_03487"/>
<dbReference type="GeneID" id="6008960"/>
<feature type="compositionally biased region" description="Polar residues" evidence="1">
    <location>
        <begin position="1395"/>
        <end position="1420"/>
    </location>
</feature>
<organism evidence="2 3">
    <name type="scientific">Coprinopsis cinerea (strain Okayama-7 / 130 / ATCC MYA-4618 / FGSC 9003)</name>
    <name type="common">Inky cap fungus</name>
    <name type="synonym">Hormographiella aspergillata</name>
    <dbReference type="NCBI Taxonomy" id="240176"/>
    <lineage>
        <taxon>Eukaryota</taxon>
        <taxon>Fungi</taxon>
        <taxon>Dikarya</taxon>
        <taxon>Basidiomycota</taxon>
        <taxon>Agaricomycotina</taxon>
        <taxon>Agaricomycetes</taxon>
        <taxon>Agaricomycetidae</taxon>
        <taxon>Agaricales</taxon>
        <taxon>Agaricineae</taxon>
        <taxon>Psathyrellaceae</taxon>
        <taxon>Coprinopsis</taxon>
    </lineage>
</organism>
<feature type="compositionally biased region" description="Polar residues" evidence="1">
    <location>
        <begin position="1152"/>
        <end position="1169"/>
    </location>
</feature>
<keyword evidence="3" id="KW-1185">Reference proteome</keyword>
<reference evidence="2 3" key="1">
    <citation type="journal article" date="2010" name="Proc. Natl. Acad. Sci. U.S.A.">
        <title>Insights into evolution of multicellular fungi from the assembled chromosomes of the mushroom Coprinopsis cinerea (Coprinus cinereus).</title>
        <authorList>
            <person name="Stajich J.E."/>
            <person name="Wilke S.K."/>
            <person name="Ahren D."/>
            <person name="Au C.H."/>
            <person name="Birren B.W."/>
            <person name="Borodovsky M."/>
            <person name="Burns C."/>
            <person name="Canback B."/>
            <person name="Casselton L.A."/>
            <person name="Cheng C.K."/>
            <person name="Deng J."/>
            <person name="Dietrich F.S."/>
            <person name="Fargo D.C."/>
            <person name="Farman M.L."/>
            <person name="Gathman A.C."/>
            <person name="Goldberg J."/>
            <person name="Guigo R."/>
            <person name="Hoegger P.J."/>
            <person name="Hooker J.B."/>
            <person name="Huggins A."/>
            <person name="James T.Y."/>
            <person name="Kamada T."/>
            <person name="Kilaru S."/>
            <person name="Kodira C."/>
            <person name="Kues U."/>
            <person name="Kupfer D."/>
            <person name="Kwan H.S."/>
            <person name="Lomsadze A."/>
            <person name="Li W."/>
            <person name="Lilly W.W."/>
            <person name="Ma L.J."/>
            <person name="Mackey A.J."/>
            <person name="Manning G."/>
            <person name="Martin F."/>
            <person name="Muraguchi H."/>
            <person name="Natvig D.O."/>
            <person name="Palmerini H."/>
            <person name="Ramesh M.A."/>
            <person name="Rehmeyer C.J."/>
            <person name="Roe B.A."/>
            <person name="Shenoy N."/>
            <person name="Stanke M."/>
            <person name="Ter-Hovhannisyan V."/>
            <person name="Tunlid A."/>
            <person name="Velagapudi R."/>
            <person name="Vision T.J."/>
            <person name="Zeng Q."/>
            <person name="Zolan M.E."/>
            <person name="Pukkila P.J."/>
        </authorList>
    </citation>
    <scope>NUCLEOTIDE SEQUENCE [LARGE SCALE GENOMIC DNA]</scope>
    <source>
        <strain evidence="3">Okayama-7 / 130 / ATCC MYA-4618 / FGSC 9003</strain>
    </source>
</reference>
<feature type="compositionally biased region" description="Polar residues" evidence="1">
    <location>
        <begin position="1265"/>
        <end position="1282"/>
    </location>
</feature>
<accession>A8NCC9</accession>
<evidence type="ECO:0000313" key="3">
    <source>
        <dbReference type="Proteomes" id="UP000001861"/>
    </source>
</evidence>
<feature type="region of interest" description="Disordered" evidence="1">
    <location>
        <begin position="1"/>
        <end position="115"/>
    </location>
</feature>
<dbReference type="Proteomes" id="UP000001861">
    <property type="component" value="Unassembled WGS sequence"/>
</dbReference>
<feature type="compositionally biased region" description="Basic and acidic residues" evidence="1">
    <location>
        <begin position="1204"/>
        <end position="1216"/>
    </location>
</feature>
<feature type="compositionally biased region" description="Low complexity" evidence="1">
    <location>
        <begin position="1429"/>
        <end position="1442"/>
    </location>
</feature>
<feature type="compositionally biased region" description="Basic and acidic residues" evidence="1">
    <location>
        <begin position="413"/>
        <end position="438"/>
    </location>
</feature>
<evidence type="ECO:0000256" key="1">
    <source>
        <dbReference type="SAM" id="MobiDB-lite"/>
    </source>
</evidence>
<feature type="compositionally biased region" description="Polar residues" evidence="1">
    <location>
        <begin position="1457"/>
        <end position="1475"/>
    </location>
</feature>